<name>A0A385JM12_PROMI</name>
<dbReference type="SUPFAM" id="SSF53756">
    <property type="entry name" value="UDP-Glycosyltransferase/glycogen phosphorylase"/>
    <property type="match status" value="1"/>
</dbReference>
<dbReference type="GO" id="GO:0016757">
    <property type="term" value="F:glycosyltransferase activity"/>
    <property type="evidence" value="ECO:0007669"/>
    <property type="project" value="InterPro"/>
</dbReference>
<reference evidence="2" key="1">
    <citation type="journal article" date="2017" name="PLoS ONE">
        <title>Genetic diversity of the O antigens of Proteus species and the development of a suspension array for molecular serotyping.</title>
        <authorList>
            <person name="Yu X."/>
            <person name="Torzewska A."/>
            <person name="Zhang X."/>
            <person name="Yin Z."/>
            <person name="Drzewiecka D."/>
            <person name="Cao H."/>
            <person name="Liu B."/>
            <person name="Knirel Y.A."/>
            <person name="Rozalski A."/>
            <person name="Wang L."/>
        </authorList>
    </citation>
    <scope>NUCLEOTIDE SEQUENCE</scope>
    <source>
        <strain evidence="2">PrK 14/57</strain>
    </source>
</reference>
<dbReference type="AlphaFoldDB" id="A0A385JM12"/>
<dbReference type="Gene3D" id="3.40.50.2000">
    <property type="entry name" value="Glycogen Phosphorylase B"/>
    <property type="match status" value="1"/>
</dbReference>
<dbReference type="EMBL" id="KY710688">
    <property type="protein sequence ID" value="AXY99369.1"/>
    <property type="molecule type" value="Genomic_DNA"/>
</dbReference>
<dbReference type="Pfam" id="PF00534">
    <property type="entry name" value="Glycos_transf_1"/>
    <property type="match status" value="1"/>
</dbReference>
<dbReference type="InterPro" id="IPR001296">
    <property type="entry name" value="Glyco_trans_1"/>
</dbReference>
<feature type="domain" description="Glycosyl transferase family 1" evidence="1">
    <location>
        <begin position="74"/>
        <end position="231"/>
    </location>
</feature>
<proteinExistence type="predicted"/>
<sequence length="252" mass="29319">MIAPRGELSNGAVSIKKRKKIFYIRCFKYFLKRKNISFHFTTVEEKNEAIAMLGNIKHKVAPNCHDKIPAYIKKKKERNELKLYIYLVSHLKQNLLILSKILSEINSNIQFTIVGNIEDSSYFKECMLILNKNKLITTKYIGAVSPEKTSTLLQDSHLFALLTLNENYGHAIVEALTHSNLVLLSNNTPWSNLSNYNCGIFDPDSIDECKLYINKIFEMDQIEYNQYTYRTYQYISNILSINEKFIEETFSD</sequence>
<accession>A0A385JM12</accession>
<evidence type="ECO:0000313" key="2">
    <source>
        <dbReference type="EMBL" id="AXY99369.1"/>
    </source>
</evidence>
<organism evidence="2">
    <name type="scientific">Proteus mirabilis</name>
    <dbReference type="NCBI Taxonomy" id="584"/>
    <lineage>
        <taxon>Bacteria</taxon>
        <taxon>Pseudomonadati</taxon>
        <taxon>Pseudomonadota</taxon>
        <taxon>Gammaproteobacteria</taxon>
        <taxon>Enterobacterales</taxon>
        <taxon>Morganellaceae</taxon>
        <taxon>Proteus</taxon>
    </lineage>
</organism>
<evidence type="ECO:0000259" key="1">
    <source>
        <dbReference type="Pfam" id="PF00534"/>
    </source>
</evidence>
<protein>
    <submittedName>
        <fullName evidence="2">Gt2</fullName>
    </submittedName>
</protein>